<dbReference type="Pfam" id="PF04740">
    <property type="entry name" value="LXG"/>
    <property type="match status" value="1"/>
</dbReference>
<sequence>MGLIYSSGDSEQLIEALSKNLASGKDVITQLKAGSKKIIKAVDGRTLSGAAYTAGKDLFANLVLPTIEKVTSACDTIEQELHRYQLSNSIVSSEGYLDEDNLKQQIEAKKDMKASAERTATIMNIMMRTSVATALFDTAQNRKRELDQISEVFQQDIEELQKKLEKLYEFDGQTKKLFTSSLDEMKLAMQGVLILNNTAVNSDGSYQLPAGVDKSWFTELKSEKQQNEMIEKEKNAAIKGLNELFEKNPAVAIEKIKNNDRLFGYVIGALDKFPEGLQNAALGIFIAQESWNKLPKDVSTKVLNSPKFATYISKTSIATQAIVYSGLIKLNEKGWNVLAPMGYTMKILSKTSEGAKVIAGSKVGFDLFKKLGPVSDFIKTHKVALEGAVYVGDGLTITAYAYEEYINPKSPAYGDASKSVYGGLNMFLQNAGPLEGAQYAGPIGAIGGFVNYFGQGGGLSDVPLLNKIPFIKNGLIWIDEKHTFISETEKKEWLEKQYEIYDERKKHLDEGNIGEIKEDWFGQQKGRVDVGDFNNGLPKW</sequence>
<dbReference type="RefSeq" id="WP_185603787.1">
    <property type="nucleotide sequence ID" value="NZ_JAARZC010000001.1"/>
</dbReference>
<proteinExistence type="inferred from homology"/>
<dbReference type="Proteomes" id="UP000559864">
    <property type="component" value="Unassembled WGS sequence"/>
</dbReference>
<comment type="similarity">
    <text evidence="1">In the N-terminal section; belongs to the LXG family.</text>
</comment>
<comment type="caution">
    <text evidence="3">The sequence shown here is derived from an EMBL/GenBank/DDBJ whole genome shotgun (WGS) entry which is preliminary data.</text>
</comment>
<evidence type="ECO:0000256" key="1">
    <source>
        <dbReference type="ARBA" id="ARBA00034117"/>
    </source>
</evidence>
<feature type="domain" description="LXG" evidence="2">
    <location>
        <begin position="1"/>
        <end position="237"/>
    </location>
</feature>
<reference evidence="3 4" key="1">
    <citation type="submission" date="2020-03" db="EMBL/GenBank/DDBJ databases">
        <title>Soil Listeria distribution.</title>
        <authorList>
            <person name="Liao J."/>
            <person name="Wiedmann M."/>
        </authorList>
    </citation>
    <scope>NUCLEOTIDE SEQUENCE [LARGE SCALE GENOMIC DNA]</scope>
    <source>
        <strain evidence="3 4">FSL L7-0123</strain>
    </source>
</reference>
<name>A0A7X1DAE2_9LIST</name>
<dbReference type="AlphaFoldDB" id="A0A7X1DAE2"/>
<accession>A0A7X1DAE2</accession>
<protein>
    <recommendedName>
        <fullName evidence="2">LXG domain-containing protein</fullName>
    </recommendedName>
</protein>
<dbReference type="PROSITE" id="PS51756">
    <property type="entry name" value="LXG"/>
    <property type="match status" value="1"/>
</dbReference>
<dbReference type="InterPro" id="IPR006829">
    <property type="entry name" value="LXG_dom"/>
</dbReference>
<organism evidence="3 4">
    <name type="scientific">Listeria cossartiae subsp. cayugensis</name>
    <dbReference type="NCBI Taxonomy" id="2713505"/>
    <lineage>
        <taxon>Bacteria</taxon>
        <taxon>Bacillati</taxon>
        <taxon>Bacillota</taxon>
        <taxon>Bacilli</taxon>
        <taxon>Bacillales</taxon>
        <taxon>Listeriaceae</taxon>
        <taxon>Listeria</taxon>
        <taxon>Listeria cossartiae</taxon>
    </lineage>
</organism>
<evidence type="ECO:0000259" key="2">
    <source>
        <dbReference type="PROSITE" id="PS51756"/>
    </source>
</evidence>
<evidence type="ECO:0000313" key="3">
    <source>
        <dbReference type="EMBL" id="MBC2248509.1"/>
    </source>
</evidence>
<gene>
    <name evidence="3" type="ORF">HCB49_00630</name>
</gene>
<dbReference type="EMBL" id="JAARZC010000001">
    <property type="protein sequence ID" value="MBC2248509.1"/>
    <property type="molecule type" value="Genomic_DNA"/>
</dbReference>
<evidence type="ECO:0000313" key="4">
    <source>
        <dbReference type="Proteomes" id="UP000559864"/>
    </source>
</evidence>